<dbReference type="InterPro" id="IPR008928">
    <property type="entry name" value="6-hairpin_glycosidase_sf"/>
</dbReference>
<dbReference type="NCBIfam" id="TIGR01180">
    <property type="entry name" value="aman2_put"/>
    <property type="match status" value="1"/>
</dbReference>
<dbReference type="InterPro" id="IPR012939">
    <property type="entry name" value="Glyco_hydro_92"/>
</dbReference>
<evidence type="ECO:0000259" key="5">
    <source>
        <dbReference type="Pfam" id="PF17678"/>
    </source>
</evidence>
<accession>A0ABX5PZ81</accession>
<proteinExistence type="predicted"/>
<dbReference type="Pfam" id="PF07971">
    <property type="entry name" value="Glyco_hydro_92"/>
    <property type="match status" value="1"/>
</dbReference>
<dbReference type="Proteomes" id="UP000248584">
    <property type="component" value="Unassembled WGS sequence"/>
</dbReference>
<reference evidence="6 7" key="1">
    <citation type="submission" date="2018-06" db="EMBL/GenBank/DDBJ databases">
        <title>Genomic Encyclopedia of Archaeal and Bacterial Type Strains, Phase II (KMG-II): from individual species to whole genera.</title>
        <authorList>
            <person name="Goeker M."/>
        </authorList>
    </citation>
    <scope>NUCLEOTIDE SEQUENCE [LARGE SCALE GENOMIC DNA]</scope>
    <source>
        <strain evidence="6 7">DSM 17205</strain>
    </source>
</reference>
<dbReference type="SUPFAM" id="SSF48208">
    <property type="entry name" value="Six-hairpin glycosidases"/>
    <property type="match status" value="1"/>
</dbReference>
<dbReference type="InterPro" id="IPR041371">
    <property type="entry name" value="GH92_N"/>
</dbReference>
<name>A0ABX5PZ81_9FLAO</name>
<evidence type="ECO:0000313" key="7">
    <source>
        <dbReference type="Proteomes" id="UP000248584"/>
    </source>
</evidence>
<keyword evidence="7" id="KW-1185">Reference proteome</keyword>
<sequence>MVKQNFISIFWACALFYSCNKADDTKLDISQAAADRPLTEYVNTFIGTGGHGHTYLGATMPFGMMQLSPDTRLDGWDGCSGYHYSDDVIYGFSHTHLSGTGVSDYGDILLMPTNKPVLNNGADGNEGYSSKFSHNNEKASPGYYEVHLDDTDIDVRLTVTERAGIHEYRFRESENQYVILDLLHRDKLLEHDLQFNSSTEFQGKRFSSAWATNQMLFFYVKTSHPIKNWNAKQESIPEVIALEFDNPNNEPITIKIGISPVDEAGAKLNLETEIGDKDFETVRKAANDTWEKQLNKIVIEDENYDNKVNFYSALYHTMIAPNLYQDVDGRYRGMDLEIYETQDFDYYTVFSLWDTYRAAHPLYTIIEQERTNDFINTFNAKYDEGGILPIWDLSGNYTGCMIGYHAVPVIADAYLKGIRGYDTNKAFEAMLHSSIQDKLGLESYKKYGFIPVEQESESVSKTLEYAYDDWSIAQMARALGNEEKYSEYIKRAQHFKNMYNPQTGFMQGRYRNTWFAPFKPEEVNFNYTEANAWQYSLYAPQDISGHINLMGGATAYEKHLDNMFSAQMETSGRHQADITGLIGQYAHGNEPSHHMAYLYNYVGKPHKTQEKVHEILTTLYHNDPDGVSGNEDCGQMSAWYVLSSLGFYPVTPGSNQYAIGTPLFDKATINLENGEQFTLIKNGNGKYIDGIDYSSSAFAKAESKIDSSSNSNLISSSFLTHEMITKSGKLIYNMSETPTDWATEKENRIVSAINEEHMPAVPYIKSGDISFSDTTTISLNSIDENADIYFKINDDEFKLYQEPITISEPSQLSIYAIHNDKISYTVTTDFFKYDKNMSVVLEHEYANEYSAGGNDALIDGMKGTEDFRSGSWQGTQKEDIVATVDLGSSKNVSQISTSFLKDQRSWIFYPKEVVFELYDENRKLLKNVSEKLPETDKEEIVAIHDVDIKTSIKNVRFVKMRAVTYGKLPEWHLGYPYDGDAWIFVDEITVE</sequence>
<keyword evidence="3" id="KW-0106">Calcium</keyword>
<dbReference type="Pfam" id="PF17678">
    <property type="entry name" value="Glyco_hydro_92N"/>
    <property type="match status" value="1"/>
</dbReference>
<dbReference type="PANTHER" id="PTHR12143:SF39">
    <property type="entry name" value="SECRETED PROTEIN"/>
    <property type="match status" value="1"/>
</dbReference>
<dbReference type="Gene3D" id="2.70.98.10">
    <property type="match status" value="1"/>
</dbReference>
<comment type="cofactor">
    <cofactor evidence="1">
        <name>Ca(2+)</name>
        <dbReference type="ChEBI" id="CHEBI:29108"/>
    </cofactor>
</comment>
<dbReference type="RefSeq" id="WP_015362673.1">
    <property type="nucleotide sequence ID" value="NZ_QKZR01000002.1"/>
</dbReference>
<feature type="domain" description="Glycosyl hydrolase family 92" evidence="4">
    <location>
        <begin position="265"/>
        <end position="735"/>
    </location>
</feature>
<comment type="subunit">
    <text evidence="2">Monomer.</text>
</comment>
<protein>
    <submittedName>
        <fullName evidence="6">Alpha-1,2-mannosidase</fullName>
    </submittedName>
</protein>
<dbReference type="PROSITE" id="PS51257">
    <property type="entry name" value="PROKAR_LIPOPROTEIN"/>
    <property type="match status" value="1"/>
</dbReference>
<evidence type="ECO:0000256" key="3">
    <source>
        <dbReference type="ARBA" id="ARBA00022837"/>
    </source>
</evidence>
<dbReference type="Gene3D" id="3.30.2080.10">
    <property type="entry name" value="GH92 mannosidase domain"/>
    <property type="match status" value="1"/>
</dbReference>
<evidence type="ECO:0000313" key="6">
    <source>
        <dbReference type="EMBL" id="PZX41134.1"/>
    </source>
</evidence>
<dbReference type="Gene3D" id="2.60.120.260">
    <property type="entry name" value="Galactose-binding domain-like"/>
    <property type="match status" value="1"/>
</dbReference>
<organism evidence="6 7">
    <name type="scientific">Nonlabens dokdonensis</name>
    <dbReference type="NCBI Taxonomy" id="328515"/>
    <lineage>
        <taxon>Bacteria</taxon>
        <taxon>Pseudomonadati</taxon>
        <taxon>Bacteroidota</taxon>
        <taxon>Flavobacteriia</taxon>
        <taxon>Flavobacteriales</taxon>
        <taxon>Flavobacteriaceae</taxon>
        <taxon>Nonlabens</taxon>
    </lineage>
</organism>
<evidence type="ECO:0000256" key="1">
    <source>
        <dbReference type="ARBA" id="ARBA00001913"/>
    </source>
</evidence>
<dbReference type="PANTHER" id="PTHR12143">
    <property type="entry name" value="PEPTIDE N-GLYCANASE PNGASE -RELATED"/>
    <property type="match status" value="1"/>
</dbReference>
<gene>
    <name evidence="6" type="ORF">LX97_01916</name>
</gene>
<feature type="domain" description="Glycosyl hydrolase family 92 N-terminal" evidence="5">
    <location>
        <begin position="41"/>
        <end position="259"/>
    </location>
</feature>
<dbReference type="Gene3D" id="1.20.1050.60">
    <property type="entry name" value="alpha-1,2-mannosidase"/>
    <property type="match status" value="1"/>
</dbReference>
<dbReference type="InterPro" id="IPR005887">
    <property type="entry name" value="GH92_a_mannosidase_put"/>
</dbReference>
<dbReference type="Gene3D" id="1.20.1610.10">
    <property type="entry name" value="alpha-1,2-mannosidases domains"/>
    <property type="match status" value="1"/>
</dbReference>
<comment type="caution">
    <text evidence="6">The sequence shown here is derived from an EMBL/GenBank/DDBJ whole genome shotgun (WGS) entry which is preliminary data.</text>
</comment>
<dbReference type="InterPro" id="IPR014718">
    <property type="entry name" value="GH-type_carb-bd"/>
</dbReference>
<dbReference type="EMBL" id="QKZR01000002">
    <property type="protein sequence ID" value="PZX41134.1"/>
    <property type="molecule type" value="Genomic_DNA"/>
</dbReference>
<evidence type="ECO:0000259" key="4">
    <source>
        <dbReference type="Pfam" id="PF07971"/>
    </source>
</evidence>
<evidence type="ECO:0000256" key="2">
    <source>
        <dbReference type="ARBA" id="ARBA00011245"/>
    </source>
</evidence>
<dbReference type="InterPro" id="IPR050883">
    <property type="entry name" value="PNGase"/>
</dbReference>